<evidence type="ECO:0000256" key="6">
    <source>
        <dbReference type="ARBA" id="ARBA00023033"/>
    </source>
</evidence>
<protein>
    <submittedName>
        <fullName evidence="10">Tyrosine 3-monooxygenase-like protein</fullName>
    </submittedName>
</protein>
<reference evidence="10 11" key="1">
    <citation type="submission" date="2017-03" db="EMBL/GenBank/DDBJ databases">
        <title>Genome Survey of Euroglyphus maynei.</title>
        <authorList>
            <person name="Arlian L.G."/>
            <person name="Morgan M.S."/>
            <person name="Rider S.D."/>
        </authorList>
    </citation>
    <scope>NUCLEOTIDE SEQUENCE [LARGE SCALE GENOMIC DNA]</scope>
    <source>
        <strain evidence="10">Arlian Lab</strain>
        <tissue evidence="10">Whole body</tissue>
    </source>
</reference>
<dbReference type="InterPro" id="IPR019774">
    <property type="entry name" value="Aromatic-AA_hydroxylase_C"/>
</dbReference>
<dbReference type="PANTHER" id="PTHR11473:SF15">
    <property type="entry name" value="TYROSINE 3-MONOOXYGENASE"/>
    <property type="match status" value="1"/>
</dbReference>
<dbReference type="AlphaFoldDB" id="A0A1Y3ASX4"/>
<name>A0A1Y3ASX4_EURMA</name>
<dbReference type="GO" id="GO:0004511">
    <property type="term" value="F:tyrosine 3-monooxygenase activity"/>
    <property type="evidence" value="ECO:0007669"/>
    <property type="project" value="TreeGrafter"/>
</dbReference>
<evidence type="ECO:0000256" key="7">
    <source>
        <dbReference type="PIRSR" id="PIRSR000336-1"/>
    </source>
</evidence>
<gene>
    <name evidence="10" type="ORF">BLA29_003554</name>
</gene>
<dbReference type="GO" id="GO:0030424">
    <property type="term" value="C:axon"/>
    <property type="evidence" value="ECO:0007669"/>
    <property type="project" value="TreeGrafter"/>
</dbReference>
<dbReference type="InterPro" id="IPR018301">
    <property type="entry name" value="ArAA_hydroxylase_Fe/CU_BS"/>
</dbReference>
<evidence type="ECO:0000259" key="9">
    <source>
        <dbReference type="PROSITE" id="PS51410"/>
    </source>
</evidence>
<evidence type="ECO:0000256" key="8">
    <source>
        <dbReference type="PIRSR" id="PIRSR601273-2"/>
    </source>
</evidence>
<dbReference type="PRINTS" id="PR00372">
    <property type="entry name" value="FYWHYDRXLASE"/>
</dbReference>
<dbReference type="Proteomes" id="UP000194236">
    <property type="component" value="Unassembled WGS sequence"/>
</dbReference>
<accession>A0A1Y3ASX4</accession>
<dbReference type="InterPro" id="IPR001273">
    <property type="entry name" value="ArAA_hydroxylase"/>
</dbReference>
<comment type="caution">
    <text evidence="10">The sequence shown here is derived from an EMBL/GenBank/DDBJ whole genome shotgun (WGS) entry which is preliminary data.</text>
</comment>
<proteinExistence type="inferred from homology"/>
<keyword evidence="6 10" id="KW-0503">Monooxygenase</keyword>
<evidence type="ECO:0000256" key="5">
    <source>
        <dbReference type="ARBA" id="ARBA00023004"/>
    </source>
</evidence>
<dbReference type="GO" id="GO:0006585">
    <property type="term" value="P:dopamine biosynthetic process from tyrosine"/>
    <property type="evidence" value="ECO:0007669"/>
    <property type="project" value="TreeGrafter"/>
</dbReference>
<feature type="binding site" evidence="7">
    <location>
        <position position="309"/>
    </location>
    <ligand>
        <name>Fe cation</name>
        <dbReference type="ChEBI" id="CHEBI:24875"/>
    </ligand>
</feature>
<dbReference type="SUPFAM" id="SSF56534">
    <property type="entry name" value="Aromatic aminoacid monoxygenases, catalytic and oligomerization domains"/>
    <property type="match status" value="1"/>
</dbReference>
<dbReference type="OrthoDB" id="983542at2759"/>
<sequence>HGYPSRRRSLVDDAKFETQKNREAVRSWIEKSRSASQDFDLSEEEVIVAEENDKQQQKDDLLKKNLMISLPDNNGLNNLPRILRLLQATNAIIEHIESRQKNENERKCFDVFISVLITTANLLTFMKSARQAGLGEVSILREKLISVKDPWFPRHISDLDFCTHILSKYEPELDSDHPGFSDPIYRARRLEIANIAFEYRYGNPIPRIKTWGIVYKELLKLFPTHACAKHIQVFKLLEQECGYAPDNIPQLEDVSRFLKKRTGFTIRPAAGLLTARDFLASLAYRVFQTTQYMRHPSEPDHSPEPDCVHELLGHIPILADESFADFSQEIGLASLGASDEDLEKLATLYWFTVEFGLCRENGQIRAYGAGLLSSFGELKHSLSNKPELREFEPEKTAIQPYQDSDYQEIYYVAESFDDAKEKFRKYVADKLPRRFEVSYDPFTNQVHVIDSMEKLDRLVGKLSNQIERLHSCSSKLRKVFD</sequence>
<dbReference type="GO" id="GO:0005506">
    <property type="term" value="F:iron ion binding"/>
    <property type="evidence" value="ECO:0007669"/>
    <property type="project" value="InterPro"/>
</dbReference>
<dbReference type="PROSITE" id="PS51410">
    <property type="entry name" value="BH4_AAA_HYDROXYL_2"/>
    <property type="match status" value="1"/>
</dbReference>
<dbReference type="PANTHER" id="PTHR11473">
    <property type="entry name" value="AROMATIC AMINO ACID HYDROXYLASE"/>
    <property type="match status" value="1"/>
</dbReference>
<feature type="binding site" evidence="7">
    <location>
        <position position="354"/>
    </location>
    <ligand>
        <name>Fe cation</name>
        <dbReference type="ChEBI" id="CHEBI:24875"/>
    </ligand>
</feature>
<organism evidence="10 11">
    <name type="scientific">Euroglyphus maynei</name>
    <name type="common">Mayne's house dust mite</name>
    <dbReference type="NCBI Taxonomy" id="6958"/>
    <lineage>
        <taxon>Eukaryota</taxon>
        <taxon>Metazoa</taxon>
        <taxon>Ecdysozoa</taxon>
        <taxon>Arthropoda</taxon>
        <taxon>Chelicerata</taxon>
        <taxon>Arachnida</taxon>
        <taxon>Acari</taxon>
        <taxon>Acariformes</taxon>
        <taxon>Sarcoptiformes</taxon>
        <taxon>Astigmata</taxon>
        <taxon>Psoroptidia</taxon>
        <taxon>Analgoidea</taxon>
        <taxon>Pyroglyphidae</taxon>
        <taxon>Pyroglyphinae</taxon>
        <taxon>Euroglyphus</taxon>
    </lineage>
</organism>
<evidence type="ECO:0000313" key="10">
    <source>
        <dbReference type="EMBL" id="OTF70938.1"/>
    </source>
</evidence>
<dbReference type="Gene3D" id="1.10.800.10">
    <property type="entry name" value="Aromatic amino acid hydroxylase"/>
    <property type="match status" value="1"/>
</dbReference>
<feature type="domain" description="Biopterin-dependent aromatic amino acid hydroxylase family profile" evidence="9">
    <location>
        <begin position="137"/>
        <end position="477"/>
    </location>
</feature>
<evidence type="ECO:0000256" key="3">
    <source>
        <dbReference type="ARBA" id="ARBA00022723"/>
    </source>
</evidence>
<evidence type="ECO:0000256" key="1">
    <source>
        <dbReference type="ARBA" id="ARBA00001954"/>
    </source>
</evidence>
<dbReference type="InterPro" id="IPR036329">
    <property type="entry name" value="Aro-AA_hydroxylase_C_sf"/>
</dbReference>
<evidence type="ECO:0000313" key="11">
    <source>
        <dbReference type="Proteomes" id="UP000194236"/>
    </source>
</evidence>
<dbReference type="PIRSF" id="PIRSF000336">
    <property type="entry name" value="TH"/>
    <property type="match status" value="1"/>
</dbReference>
<evidence type="ECO:0000256" key="4">
    <source>
        <dbReference type="ARBA" id="ARBA00023002"/>
    </source>
</evidence>
<dbReference type="GO" id="GO:0005737">
    <property type="term" value="C:cytoplasm"/>
    <property type="evidence" value="ECO:0007669"/>
    <property type="project" value="TreeGrafter"/>
</dbReference>
<dbReference type="GO" id="GO:0043204">
    <property type="term" value="C:perikaryon"/>
    <property type="evidence" value="ECO:0007669"/>
    <property type="project" value="TreeGrafter"/>
</dbReference>
<feature type="non-terminal residue" evidence="10">
    <location>
        <position position="1"/>
    </location>
</feature>
<comment type="cofactor">
    <cofactor evidence="1 8">
        <name>Fe(2+)</name>
        <dbReference type="ChEBI" id="CHEBI:29033"/>
    </cofactor>
</comment>
<dbReference type="EMBL" id="MUJZ01063346">
    <property type="protein sequence ID" value="OTF70938.1"/>
    <property type="molecule type" value="Genomic_DNA"/>
</dbReference>
<evidence type="ECO:0000256" key="2">
    <source>
        <dbReference type="ARBA" id="ARBA00009712"/>
    </source>
</evidence>
<keyword evidence="11" id="KW-1185">Reference proteome</keyword>
<keyword evidence="3 7" id="KW-0479">Metal-binding</keyword>
<dbReference type="InterPro" id="IPR019773">
    <property type="entry name" value="Tyrosine_3-monooxygenase-like"/>
</dbReference>
<keyword evidence="4" id="KW-0560">Oxidoreductase</keyword>
<feature type="binding site" evidence="7">
    <location>
        <position position="314"/>
    </location>
    <ligand>
        <name>Fe cation</name>
        <dbReference type="ChEBI" id="CHEBI:24875"/>
    </ligand>
</feature>
<dbReference type="InterPro" id="IPR036951">
    <property type="entry name" value="ArAA_hydroxylase_sf"/>
</dbReference>
<keyword evidence="5 7" id="KW-0408">Iron</keyword>
<comment type="similarity">
    <text evidence="2">Belongs to the biopterin-dependent aromatic amino acid hydroxylase family.</text>
</comment>
<dbReference type="PROSITE" id="PS00367">
    <property type="entry name" value="BH4_AAA_HYDROXYL_1"/>
    <property type="match status" value="1"/>
</dbReference>
<dbReference type="Pfam" id="PF00351">
    <property type="entry name" value="Biopterin_H"/>
    <property type="match status" value="1"/>
</dbReference>